<sequence length="33" mass="3882">CSEIRKAMDRNRYITYGGKGDGEKVRKSRSYKE</sequence>
<name>X1JJ89_9ZZZZ</name>
<accession>X1JJ89</accession>
<dbReference type="AlphaFoldDB" id="X1JJ89"/>
<evidence type="ECO:0000313" key="1">
    <source>
        <dbReference type="EMBL" id="GAH78354.1"/>
    </source>
</evidence>
<reference evidence="1" key="1">
    <citation type="journal article" date="2014" name="Front. Microbiol.">
        <title>High frequency of phylogenetically diverse reductive dehalogenase-homologous genes in deep subseafloor sedimentary metagenomes.</title>
        <authorList>
            <person name="Kawai M."/>
            <person name="Futagami T."/>
            <person name="Toyoda A."/>
            <person name="Takaki Y."/>
            <person name="Nishi S."/>
            <person name="Hori S."/>
            <person name="Arai W."/>
            <person name="Tsubouchi T."/>
            <person name="Morono Y."/>
            <person name="Uchiyama I."/>
            <person name="Ito T."/>
            <person name="Fujiyama A."/>
            <person name="Inagaki F."/>
            <person name="Takami H."/>
        </authorList>
    </citation>
    <scope>NUCLEOTIDE SEQUENCE</scope>
    <source>
        <strain evidence="1">Expedition CK06-06</strain>
    </source>
</reference>
<dbReference type="EMBL" id="BARU01040500">
    <property type="protein sequence ID" value="GAH78354.1"/>
    <property type="molecule type" value="Genomic_DNA"/>
</dbReference>
<protein>
    <submittedName>
        <fullName evidence="1">Uncharacterized protein</fullName>
    </submittedName>
</protein>
<feature type="non-terminal residue" evidence="1">
    <location>
        <position position="1"/>
    </location>
</feature>
<organism evidence="1">
    <name type="scientific">marine sediment metagenome</name>
    <dbReference type="NCBI Taxonomy" id="412755"/>
    <lineage>
        <taxon>unclassified sequences</taxon>
        <taxon>metagenomes</taxon>
        <taxon>ecological metagenomes</taxon>
    </lineage>
</organism>
<gene>
    <name evidence="1" type="ORF">S03H2_62602</name>
</gene>
<comment type="caution">
    <text evidence="1">The sequence shown here is derived from an EMBL/GenBank/DDBJ whole genome shotgun (WGS) entry which is preliminary data.</text>
</comment>
<proteinExistence type="predicted"/>